<evidence type="ECO:0000256" key="1">
    <source>
        <dbReference type="SAM" id="MobiDB-lite"/>
    </source>
</evidence>
<feature type="region of interest" description="Disordered" evidence="1">
    <location>
        <begin position="1"/>
        <end position="24"/>
    </location>
</feature>
<keyword evidence="3" id="KW-1185">Reference proteome</keyword>
<gene>
    <name evidence="2" type="ORF">CEXT_459271</name>
</gene>
<evidence type="ECO:0000313" key="2">
    <source>
        <dbReference type="EMBL" id="GIY05718.1"/>
    </source>
</evidence>
<evidence type="ECO:0000313" key="3">
    <source>
        <dbReference type="Proteomes" id="UP001054945"/>
    </source>
</evidence>
<dbReference type="AlphaFoldDB" id="A0AAV4QED5"/>
<sequence length="150" mass="17692">MAHCGRENEDKSSPTRMHREVSSRKLSSRQYRTIYKQEYPDWFCVKLQNQSKLCSKIKEIPSRGFRINVRDGRDKPNPNSPFLSMPHFWGRTGKVAINCPKYAIPLIRKERNSLASEAFLRETRSVKKWLGRGAYKWVGLEKRHTENRKP</sequence>
<organism evidence="2 3">
    <name type="scientific">Caerostris extrusa</name>
    <name type="common">Bark spider</name>
    <name type="synonym">Caerostris bankana</name>
    <dbReference type="NCBI Taxonomy" id="172846"/>
    <lineage>
        <taxon>Eukaryota</taxon>
        <taxon>Metazoa</taxon>
        <taxon>Ecdysozoa</taxon>
        <taxon>Arthropoda</taxon>
        <taxon>Chelicerata</taxon>
        <taxon>Arachnida</taxon>
        <taxon>Araneae</taxon>
        <taxon>Araneomorphae</taxon>
        <taxon>Entelegynae</taxon>
        <taxon>Araneoidea</taxon>
        <taxon>Araneidae</taxon>
        <taxon>Caerostris</taxon>
    </lineage>
</organism>
<dbReference type="Proteomes" id="UP001054945">
    <property type="component" value="Unassembled WGS sequence"/>
</dbReference>
<dbReference type="EMBL" id="BPLR01005872">
    <property type="protein sequence ID" value="GIY05718.1"/>
    <property type="molecule type" value="Genomic_DNA"/>
</dbReference>
<comment type="caution">
    <text evidence="2">The sequence shown here is derived from an EMBL/GenBank/DDBJ whole genome shotgun (WGS) entry which is preliminary data.</text>
</comment>
<proteinExistence type="predicted"/>
<reference evidence="2 3" key="1">
    <citation type="submission" date="2021-06" db="EMBL/GenBank/DDBJ databases">
        <title>Caerostris extrusa draft genome.</title>
        <authorList>
            <person name="Kono N."/>
            <person name="Arakawa K."/>
        </authorList>
    </citation>
    <scope>NUCLEOTIDE SEQUENCE [LARGE SCALE GENOMIC DNA]</scope>
</reference>
<name>A0AAV4QED5_CAEEX</name>
<accession>A0AAV4QED5</accession>
<feature type="compositionally biased region" description="Basic and acidic residues" evidence="1">
    <location>
        <begin position="1"/>
        <end position="23"/>
    </location>
</feature>
<protein>
    <submittedName>
        <fullName evidence="2">Uncharacterized protein</fullName>
    </submittedName>
</protein>